<feature type="region of interest" description="Disordered" evidence="1">
    <location>
        <begin position="1"/>
        <end position="21"/>
    </location>
</feature>
<accession>A0A9Q1EM87</accession>
<reference evidence="2" key="1">
    <citation type="journal article" date="2023" name="Science">
        <title>Genome structures resolve the early diversification of teleost fishes.</title>
        <authorList>
            <person name="Parey E."/>
            <person name="Louis A."/>
            <person name="Montfort J."/>
            <person name="Bouchez O."/>
            <person name="Roques C."/>
            <person name="Iampietro C."/>
            <person name="Lluch J."/>
            <person name="Castinel A."/>
            <person name="Donnadieu C."/>
            <person name="Desvignes T."/>
            <person name="Floi Bucao C."/>
            <person name="Jouanno E."/>
            <person name="Wen M."/>
            <person name="Mejri S."/>
            <person name="Dirks R."/>
            <person name="Jansen H."/>
            <person name="Henkel C."/>
            <person name="Chen W.J."/>
            <person name="Zahm M."/>
            <person name="Cabau C."/>
            <person name="Klopp C."/>
            <person name="Thompson A.W."/>
            <person name="Robinson-Rechavi M."/>
            <person name="Braasch I."/>
            <person name="Lecointre G."/>
            <person name="Bobe J."/>
            <person name="Postlethwait J.H."/>
            <person name="Berthelot C."/>
            <person name="Roest Crollius H."/>
            <person name="Guiguen Y."/>
        </authorList>
    </citation>
    <scope>NUCLEOTIDE SEQUENCE</scope>
    <source>
        <strain evidence="2">WJC10195</strain>
    </source>
</reference>
<sequence length="90" mass="9447">MYALRGAGGVSGSTKEVNGAASEQRCDAVNERCRPAAHVSGGQGPVISLLIRCRVEIRGQMGDGEPVAGGLLFGARRYHRNLQPCTASSY</sequence>
<protein>
    <submittedName>
        <fullName evidence="2">Uncharacterized protein</fullName>
    </submittedName>
</protein>
<dbReference type="Proteomes" id="UP001152622">
    <property type="component" value="Chromosome 15"/>
</dbReference>
<evidence type="ECO:0000313" key="2">
    <source>
        <dbReference type="EMBL" id="KAJ8341378.1"/>
    </source>
</evidence>
<keyword evidence="3" id="KW-1185">Reference proteome</keyword>
<dbReference type="EMBL" id="JAINUF010000015">
    <property type="protein sequence ID" value="KAJ8341378.1"/>
    <property type="molecule type" value="Genomic_DNA"/>
</dbReference>
<feature type="compositionally biased region" description="Gly residues" evidence="1">
    <location>
        <begin position="1"/>
        <end position="11"/>
    </location>
</feature>
<evidence type="ECO:0000256" key="1">
    <source>
        <dbReference type="SAM" id="MobiDB-lite"/>
    </source>
</evidence>
<evidence type="ECO:0000313" key="3">
    <source>
        <dbReference type="Proteomes" id="UP001152622"/>
    </source>
</evidence>
<proteinExistence type="predicted"/>
<gene>
    <name evidence="2" type="ORF">SKAU_G00336690</name>
</gene>
<dbReference type="AlphaFoldDB" id="A0A9Q1EM87"/>
<organism evidence="2 3">
    <name type="scientific">Synaphobranchus kaupii</name>
    <name type="common">Kaup's arrowtooth eel</name>
    <dbReference type="NCBI Taxonomy" id="118154"/>
    <lineage>
        <taxon>Eukaryota</taxon>
        <taxon>Metazoa</taxon>
        <taxon>Chordata</taxon>
        <taxon>Craniata</taxon>
        <taxon>Vertebrata</taxon>
        <taxon>Euteleostomi</taxon>
        <taxon>Actinopterygii</taxon>
        <taxon>Neopterygii</taxon>
        <taxon>Teleostei</taxon>
        <taxon>Anguilliformes</taxon>
        <taxon>Synaphobranchidae</taxon>
        <taxon>Synaphobranchus</taxon>
    </lineage>
</organism>
<comment type="caution">
    <text evidence="2">The sequence shown here is derived from an EMBL/GenBank/DDBJ whole genome shotgun (WGS) entry which is preliminary data.</text>
</comment>
<name>A0A9Q1EM87_SYNKA</name>